<dbReference type="Proteomes" id="UP000434172">
    <property type="component" value="Unassembled WGS sequence"/>
</dbReference>
<dbReference type="AlphaFoldDB" id="A0A8H3ZT89"/>
<keyword evidence="3" id="KW-1185">Reference proteome</keyword>
<dbReference type="OrthoDB" id="10632569at2759"/>
<proteinExistence type="predicted"/>
<gene>
    <name evidence="2" type="ORF">GQ607_007217</name>
</gene>
<feature type="compositionally biased region" description="Basic and acidic residues" evidence="1">
    <location>
        <begin position="9"/>
        <end position="24"/>
    </location>
</feature>
<evidence type="ECO:0000256" key="1">
    <source>
        <dbReference type="SAM" id="MobiDB-lite"/>
    </source>
</evidence>
<dbReference type="EMBL" id="WOWK01000036">
    <property type="protein sequence ID" value="KAF0325466.1"/>
    <property type="molecule type" value="Genomic_DNA"/>
</dbReference>
<organism evidence="2 3">
    <name type="scientific">Colletotrichum asianum</name>
    <dbReference type="NCBI Taxonomy" id="702518"/>
    <lineage>
        <taxon>Eukaryota</taxon>
        <taxon>Fungi</taxon>
        <taxon>Dikarya</taxon>
        <taxon>Ascomycota</taxon>
        <taxon>Pezizomycotina</taxon>
        <taxon>Sordariomycetes</taxon>
        <taxon>Hypocreomycetidae</taxon>
        <taxon>Glomerellales</taxon>
        <taxon>Glomerellaceae</taxon>
        <taxon>Colletotrichum</taxon>
        <taxon>Colletotrichum gloeosporioides species complex</taxon>
    </lineage>
</organism>
<comment type="caution">
    <text evidence="2">The sequence shown here is derived from an EMBL/GenBank/DDBJ whole genome shotgun (WGS) entry which is preliminary data.</text>
</comment>
<feature type="region of interest" description="Disordered" evidence="1">
    <location>
        <begin position="176"/>
        <end position="199"/>
    </location>
</feature>
<evidence type="ECO:0000313" key="3">
    <source>
        <dbReference type="Proteomes" id="UP000434172"/>
    </source>
</evidence>
<sequence>MTRSALRATRRERASERASETEKESRWRDPWSFNRYARRFQAWVLLAAATTVRQQPQHCPRPRYPLMQVYGKASWLRTLPRAHTYRETERQREQSRLRCNAPPLPHFSSRTPIGSFAAVVGSQARSNALRRLDAQAHAHLQPHCYTIISQTDNPAVPTAPQNKLTLARRLIDGQTPRMSWHDPALNPDEPLQMEPRDRGKAGAYSYPTLLLISTLFSRPQSLPV</sequence>
<protein>
    <submittedName>
        <fullName evidence="2">Uncharacterized protein</fullName>
    </submittedName>
</protein>
<evidence type="ECO:0000313" key="2">
    <source>
        <dbReference type="EMBL" id="KAF0325466.1"/>
    </source>
</evidence>
<name>A0A8H3ZT89_9PEZI</name>
<feature type="region of interest" description="Disordered" evidence="1">
    <location>
        <begin position="1"/>
        <end position="24"/>
    </location>
</feature>
<reference evidence="2 3" key="1">
    <citation type="submission" date="2019-12" db="EMBL/GenBank/DDBJ databases">
        <title>A genome sequence resource for the geographically widespread anthracnose pathogen Colletotrichum asianum.</title>
        <authorList>
            <person name="Meng Y."/>
        </authorList>
    </citation>
    <scope>NUCLEOTIDE SEQUENCE [LARGE SCALE GENOMIC DNA]</scope>
    <source>
        <strain evidence="2 3">ICMP 18580</strain>
    </source>
</reference>
<accession>A0A8H3ZT89</accession>